<organism evidence="2 3">
    <name type="scientific">Cylindrospermum stagnale PCC 7417</name>
    <dbReference type="NCBI Taxonomy" id="56107"/>
    <lineage>
        <taxon>Bacteria</taxon>
        <taxon>Bacillati</taxon>
        <taxon>Cyanobacteriota</taxon>
        <taxon>Cyanophyceae</taxon>
        <taxon>Nostocales</taxon>
        <taxon>Nostocaceae</taxon>
        <taxon>Cylindrospermum</taxon>
    </lineage>
</organism>
<dbReference type="KEGG" id="csg:Cylst_6557"/>
<dbReference type="HOGENOM" id="CLU_1145351_0_0_3"/>
<keyword evidence="1" id="KW-1133">Transmembrane helix</keyword>
<reference evidence="2 3" key="1">
    <citation type="submission" date="2012-06" db="EMBL/GenBank/DDBJ databases">
        <title>Noncontiguous Finished plasmid 1 of genome of Cylindrospermum stagnale PCC 7417.</title>
        <authorList>
            <consortium name="US DOE Joint Genome Institute"/>
            <person name="Gugger M."/>
            <person name="Coursin T."/>
            <person name="Rippka R."/>
            <person name="Tandeau De Marsac N."/>
            <person name="Huntemann M."/>
            <person name="Wei C.-L."/>
            <person name="Han J."/>
            <person name="Detter J.C."/>
            <person name="Han C."/>
            <person name="Tapia R."/>
            <person name="Davenport K."/>
            <person name="Daligault H."/>
            <person name="Erkkila T."/>
            <person name="Gu W."/>
            <person name="Munk A.C.C."/>
            <person name="Teshima H."/>
            <person name="Xu Y."/>
            <person name="Chain P."/>
            <person name="Chen A."/>
            <person name="Krypides N."/>
            <person name="Mavromatis K."/>
            <person name="Markowitz V."/>
            <person name="Szeto E."/>
            <person name="Ivanova N."/>
            <person name="Mikhailova N."/>
            <person name="Ovchinnikova G."/>
            <person name="Pagani I."/>
            <person name="Pati A."/>
            <person name="Goodwin L."/>
            <person name="Peters L."/>
            <person name="Pitluck S."/>
            <person name="Woyke T."/>
            <person name="Kerfeld C."/>
        </authorList>
    </citation>
    <scope>NUCLEOTIDE SEQUENCE [LARGE SCALE GENOMIC DNA]</scope>
    <source>
        <strain evidence="2 3">PCC 7417</strain>
        <plasmid evidence="3">Plasmid pCYLST.01</plasmid>
    </source>
</reference>
<keyword evidence="1" id="KW-0812">Transmembrane</keyword>
<name>K9X767_9NOST</name>
<feature type="transmembrane region" description="Helical" evidence="1">
    <location>
        <begin position="67"/>
        <end position="88"/>
    </location>
</feature>
<evidence type="ECO:0000256" key="1">
    <source>
        <dbReference type="SAM" id="Phobius"/>
    </source>
</evidence>
<evidence type="ECO:0000313" key="3">
    <source>
        <dbReference type="Proteomes" id="UP000010475"/>
    </source>
</evidence>
<sequence length="254" mass="28364">MTNLSTTSVSYEQETKEIFDAELHSKMQLGQAAERMGVSPSLVSSSQSQQLKTTAYQLPEPPMRVRYWVYWFRVGLSIFLLLSVLISLGGCSLNAATVTWNKAVNVVSTPVVEQVIVENTELNAKVSAKNILAWSVEGKDGKFTVFNFNNPDVCGALGCLYTGYWLRQNQPITKVFLSYLNPNLPPGKHLLQVGENRGQALPCIKVLQTEQEQLRQLNFCFNGDRYQLADSQLFTRKSPNGNQATQYGSDQVDN</sequence>
<keyword evidence="2" id="KW-0614">Plasmid</keyword>
<protein>
    <submittedName>
        <fullName evidence="2">Uncharacterized protein</fullName>
    </submittedName>
</protein>
<evidence type="ECO:0000313" key="2">
    <source>
        <dbReference type="EMBL" id="AFZ28333.1"/>
    </source>
</evidence>
<gene>
    <name evidence="2" type="ORF">Cylst_6557</name>
</gene>
<dbReference type="AlphaFoldDB" id="K9X767"/>
<dbReference type="PATRIC" id="fig|56107.3.peg.7032"/>
<accession>K9X767</accession>
<dbReference type="RefSeq" id="WP_015328378.1">
    <property type="nucleotide sequence ID" value="NC_020050.1"/>
</dbReference>
<geneLocation type="plasmid" evidence="2 3">
    <name>pCYLST.01</name>
</geneLocation>
<dbReference type="EMBL" id="CP003643">
    <property type="protein sequence ID" value="AFZ28333.1"/>
    <property type="molecule type" value="Genomic_DNA"/>
</dbReference>
<dbReference type="Proteomes" id="UP000010475">
    <property type="component" value="Plasmid pCYLST.01"/>
</dbReference>
<keyword evidence="1" id="KW-0472">Membrane</keyword>
<keyword evidence="3" id="KW-1185">Reference proteome</keyword>
<proteinExistence type="predicted"/>